<comment type="caution">
    <text evidence="1">The sequence shown here is derived from an EMBL/GenBank/DDBJ whole genome shotgun (WGS) entry which is preliminary data.</text>
</comment>
<protein>
    <recommendedName>
        <fullName evidence="3">Dockerin domain-containing protein</fullName>
    </recommendedName>
</protein>
<reference evidence="1 2" key="1">
    <citation type="journal article" date="2016" name="Nat. Commun.">
        <title>Thousands of microbial genomes shed light on interconnected biogeochemical processes in an aquifer system.</title>
        <authorList>
            <person name="Anantharaman K."/>
            <person name="Brown C.T."/>
            <person name="Hug L.A."/>
            <person name="Sharon I."/>
            <person name="Castelle C.J."/>
            <person name="Probst A.J."/>
            <person name="Thomas B.C."/>
            <person name="Singh A."/>
            <person name="Wilkins M.J."/>
            <person name="Karaoz U."/>
            <person name="Brodie E.L."/>
            <person name="Williams K.H."/>
            <person name="Hubbard S.S."/>
            <person name="Banfield J.F."/>
        </authorList>
    </citation>
    <scope>NUCLEOTIDE SEQUENCE [LARGE SCALE GENOMIC DNA]</scope>
</reference>
<evidence type="ECO:0008006" key="3">
    <source>
        <dbReference type="Google" id="ProtNLM"/>
    </source>
</evidence>
<evidence type="ECO:0000313" key="1">
    <source>
        <dbReference type="EMBL" id="OGK38428.1"/>
    </source>
</evidence>
<dbReference type="Proteomes" id="UP000176803">
    <property type="component" value="Unassembled WGS sequence"/>
</dbReference>
<evidence type="ECO:0000313" key="2">
    <source>
        <dbReference type="Proteomes" id="UP000176803"/>
    </source>
</evidence>
<dbReference type="Gene3D" id="1.10.1330.10">
    <property type="entry name" value="Dockerin domain"/>
    <property type="match status" value="1"/>
</dbReference>
<sequence length="239" mass="26542">MFRKIIVSLVIFLAALYFVLPWQKNIRQVQAQGVPAASVRVNNQHGDSLLHAVYFNAYPVSVPVNWETTGWEEGYLEGMKCHATGNGWKQPGEKGLKGQESYTFAQPGIYNFTITCGNDIWGIAVQDWVVAAVGLDNVTITPGPSPTGIVTLPPGISPSVPISPPPECTQSSGDANKDSRVDLEDYQIWQCEYLNRGVCSDQSLYILPVIGSQNWSDFNCDNKVDLVDFEIWRRITIQF</sequence>
<name>A0A1F7I4Y6_9BACT</name>
<dbReference type="AlphaFoldDB" id="A0A1F7I4Y6"/>
<dbReference type="InterPro" id="IPR036439">
    <property type="entry name" value="Dockerin_dom_sf"/>
</dbReference>
<gene>
    <name evidence="1" type="ORF">A3F03_02635</name>
</gene>
<dbReference type="GO" id="GO:0000272">
    <property type="term" value="P:polysaccharide catabolic process"/>
    <property type="evidence" value="ECO:0007669"/>
    <property type="project" value="InterPro"/>
</dbReference>
<organism evidence="1 2">
    <name type="scientific">Candidatus Roizmanbacteria bacterium RIFCSPHIGHO2_12_FULL_41_11</name>
    <dbReference type="NCBI Taxonomy" id="1802052"/>
    <lineage>
        <taxon>Bacteria</taxon>
        <taxon>Candidatus Roizmaniibacteriota</taxon>
    </lineage>
</organism>
<dbReference type="EMBL" id="MGAC01000013">
    <property type="protein sequence ID" value="OGK38428.1"/>
    <property type="molecule type" value="Genomic_DNA"/>
</dbReference>
<proteinExistence type="predicted"/>
<accession>A0A1F7I4Y6</accession>